<evidence type="ECO:0000256" key="2">
    <source>
        <dbReference type="ARBA" id="ARBA00022908"/>
    </source>
</evidence>
<dbReference type="PANTHER" id="PTHR30629">
    <property type="entry name" value="PROPHAGE INTEGRASE"/>
    <property type="match status" value="1"/>
</dbReference>
<dbReference type="OMA" id="EIWVFWH"/>
<dbReference type="PROSITE" id="PS51898">
    <property type="entry name" value="TYR_RECOMBINASE"/>
    <property type="match status" value="1"/>
</dbReference>
<dbReference type="PANTHER" id="PTHR30629:SF2">
    <property type="entry name" value="PROPHAGE INTEGRASE INTS-RELATED"/>
    <property type="match status" value="1"/>
</dbReference>
<dbReference type="InterPro" id="IPR053876">
    <property type="entry name" value="Phage_int_M"/>
</dbReference>
<dbReference type="CDD" id="cd00801">
    <property type="entry name" value="INT_P4_C"/>
    <property type="match status" value="1"/>
</dbReference>
<dbReference type="InterPro" id="IPR010998">
    <property type="entry name" value="Integrase_recombinase_N"/>
</dbReference>
<dbReference type="InterPro" id="IPR038488">
    <property type="entry name" value="Integrase_DNA-bd_sf"/>
</dbReference>
<keyword evidence="3" id="KW-0238">DNA-binding</keyword>
<dbReference type="PATRIC" id="fig|83552.4.peg.2294"/>
<dbReference type="Gene3D" id="1.10.150.130">
    <property type="match status" value="1"/>
</dbReference>
<evidence type="ECO:0000256" key="3">
    <source>
        <dbReference type="ARBA" id="ARBA00023125"/>
    </source>
</evidence>
<evidence type="ECO:0000313" key="7">
    <source>
        <dbReference type="Proteomes" id="UP000031307"/>
    </source>
</evidence>
<dbReference type="InterPro" id="IPR002104">
    <property type="entry name" value="Integrase_catalytic"/>
</dbReference>
<dbReference type="InterPro" id="IPR050808">
    <property type="entry name" value="Phage_Integrase"/>
</dbReference>
<keyword evidence="2" id="KW-0229">DNA integration</keyword>
<dbReference type="InterPro" id="IPR025166">
    <property type="entry name" value="Integrase_DNA_bind_dom"/>
</dbReference>
<dbReference type="Pfam" id="PF22022">
    <property type="entry name" value="Phage_int_M"/>
    <property type="match status" value="1"/>
</dbReference>
<protein>
    <recommendedName>
        <fullName evidence="5">Tyr recombinase domain-containing protein</fullName>
    </recommendedName>
</protein>
<dbReference type="SUPFAM" id="SSF56349">
    <property type="entry name" value="DNA breaking-rejoining enzymes"/>
    <property type="match status" value="1"/>
</dbReference>
<dbReference type="GO" id="GO:0003677">
    <property type="term" value="F:DNA binding"/>
    <property type="evidence" value="ECO:0007669"/>
    <property type="project" value="UniProtKB-KW"/>
</dbReference>
<gene>
    <name evidence="6" type="ORF">DB43_AA00720</name>
</gene>
<evidence type="ECO:0000256" key="4">
    <source>
        <dbReference type="ARBA" id="ARBA00023172"/>
    </source>
</evidence>
<evidence type="ECO:0000259" key="5">
    <source>
        <dbReference type="PROSITE" id="PS51898"/>
    </source>
</evidence>
<sequence length="433" mass="50315">MKNMIPRTNADEYCRKFEPKDKPIYIHDSQVKGLVFRIMPTGSKSWILRYHFKEGDEWKQRKTGLGPFRQDRNDVTGLTASAARIEAERLKKEVKYEGADPVEDKQRRAFDRAQEKASKVLVKDLFERWAATDLINRKDRGAEARRMISKDVLPFIGELNIKDVRKGHIAEITDRLLQRGVNRMAKVVFSLTRQMFRFAVNRDLLESDPTALLSKKNVGGANVERDRVLNEDEIKELTKKLPTANMAETAIFAVWIVLATCCRIGELLKARWDHVDLERKCWRIPAENSKNKREHVVYLSSFALHYFLKLKELTGVGEWCFPASRKSDYLCSKTVTKQITDRQRNSEGHKNRSKQTGALQLSRGIWKPHDLRRTGATLMNALGVLPEVAERCLNHMEENKIKRIYQRYGYEAEMRQAWEKLGERLELLTRAVQ</sequence>
<dbReference type="RefSeq" id="WP_013925780.1">
    <property type="nucleotide sequence ID" value="NZ_JSAM01000111.1"/>
</dbReference>
<comment type="similarity">
    <text evidence="1">Belongs to the 'phage' integrase family.</text>
</comment>
<dbReference type="EMBL" id="JSAM01000111">
    <property type="protein sequence ID" value="KIA76647.1"/>
    <property type="molecule type" value="Genomic_DNA"/>
</dbReference>
<dbReference type="Pfam" id="PF00589">
    <property type="entry name" value="Phage_integrase"/>
    <property type="match status" value="1"/>
</dbReference>
<feature type="domain" description="Tyr recombinase" evidence="5">
    <location>
        <begin position="224"/>
        <end position="419"/>
    </location>
</feature>
<dbReference type="GO" id="GO:0015074">
    <property type="term" value="P:DNA integration"/>
    <property type="evidence" value="ECO:0007669"/>
    <property type="project" value="UniProtKB-KW"/>
</dbReference>
<dbReference type="AlphaFoldDB" id="A0A0C1E5T2"/>
<dbReference type="InterPro" id="IPR011010">
    <property type="entry name" value="DNA_brk_join_enz"/>
</dbReference>
<comment type="caution">
    <text evidence="6">The sequence shown here is derived from an EMBL/GenBank/DDBJ whole genome shotgun (WGS) entry which is preliminary data.</text>
</comment>
<organism evidence="6 7">
    <name type="scientific">Parachlamydia acanthamoebae</name>
    <dbReference type="NCBI Taxonomy" id="83552"/>
    <lineage>
        <taxon>Bacteria</taxon>
        <taxon>Pseudomonadati</taxon>
        <taxon>Chlamydiota</taxon>
        <taxon>Chlamydiia</taxon>
        <taxon>Parachlamydiales</taxon>
        <taxon>Parachlamydiaceae</taxon>
        <taxon>Parachlamydia</taxon>
    </lineage>
</organism>
<name>A0A0C1E5T2_9BACT</name>
<evidence type="ECO:0000313" key="6">
    <source>
        <dbReference type="EMBL" id="KIA76647.1"/>
    </source>
</evidence>
<dbReference type="Gene3D" id="1.10.443.10">
    <property type="entry name" value="Intergrase catalytic core"/>
    <property type="match status" value="1"/>
</dbReference>
<dbReference type="Proteomes" id="UP000031307">
    <property type="component" value="Unassembled WGS sequence"/>
</dbReference>
<keyword evidence="4" id="KW-0233">DNA recombination</keyword>
<dbReference type="InterPro" id="IPR013762">
    <property type="entry name" value="Integrase-like_cat_sf"/>
</dbReference>
<dbReference type="GO" id="GO:0006310">
    <property type="term" value="P:DNA recombination"/>
    <property type="evidence" value="ECO:0007669"/>
    <property type="project" value="UniProtKB-KW"/>
</dbReference>
<reference evidence="6 7" key="1">
    <citation type="journal article" date="2014" name="Mol. Biol. Evol.">
        <title>Massive expansion of Ubiquitination-related gene families within the Chlamydiae.</title>
        <authorList>
            <person name="Domman D."/>
            <person name="Collingro A."/>
            <person name="Lagkouvardos I."/>
            <person name="Gehre L."/>
            <person name="Weinmaier T."/>
            <person name="Rattei T."/>
            <person name="Subtil A."/>
            <person name="Horn M."/>
        </authorList>
    </citation>
    <scope>NUCLEOTIDE SEQUENCE [LARGE SCALE GENOMIC DNA]</scope>
    <source>
        <strain evidence="6 7">OEW1</strain>
    </source>
</reference>
<dbReference type="Gene3D" id="3.30.160.390">
    <property type="entry name" value="Integrase, DNA-binding domain"/>
    <property type="match status" value="1"/>
</dbReference>
<evidence type="ECO:0000256" key="1">
    <source>
        <dbReference type="ARBA" id="ARBA00008857"/>
    </source>
</evidence>
<accession>A0A0C1E5T2</accession>
<proteinExistence type="inferred from homology"/>
<dbReference type="Pfam" id="PF13356">
    <property type="entry name" value="Arm-DNA-bind_3"/>
    <property type="match status" value="1"/>
</dbReference>